<dbReference type="PANTHER" id="PTHR40469">
    <property type="entry name" value="SECRETED GLYCOSYL HYDROLASE"/>
    <property type="match status" value="1"/>
</dbReference>
<organism evidence="3 4">
    <name type="scientific">Niastella caeni</name>
    <dbReference type="NCBI Taxonomy" id="2569763"/>
    <lineage>
        <taxon>Bacteria</taxon>
        <taxon>Pseudomonadati</taxon>
        <taxon>Bacteroidota</taxon>
        <taxon>Chitinophagia</taxon>
        <taxon>Chitinophagales</taxon>
        <taxon>Chitinophagaceae</taxon>
        <taxon>Niastella</taxon>
    </lineage>
</organism>
<protein>
    <submittedName>
        <fullName evidence="3">ThuA domain-containing protein</fullName>
    </submittedName>
</protein>
<feature type="domain" description="ThuA-like" evidence="2">
    <location>
        <begin position="33"/>
        <end position="244"/>
    </location>
</feature>
<evidence type="ECO:0000259" key="2">
    <source>
        <dbReference type="Pfam" id="PF06283"/>
    </source>
</evidence>
<reference evidence="3 4" key="1">
    <citation type="submission" date="2019-04" db="EMBL/GenBank/DDBJ databases">
        <title>Niastella caeni sp. nov., isolated from activated sludge.</title>
        <authorList>
            <person name="Sheng M."/>
        </authorList>
    </citation>
    <scope>NUCLEOTIDE SEQUENCE [LARGE SCALE GENOMIC DNA]</scope>
    <source>
        <strain evidence="3 4">HX-2-15</strain>
    </source>
</reference>
<dbReference type="PANTHER" id="PTHR40469:SF2">
    <property type="entry name" value="GALACTOSE-BINDING DOMAIN-LIKE SUPERFAMILY PROTEIN"/>
    <property type="match status" value="1"/>
</dbReference>
<evidence type="ECO:0000313" key="3">
    <source>
        <dbReference type="EMBL" id="THU38364.1"/>
    </source>
</evidence>
<feature type="signal peptide" evidence="1">
    <location>
        <begin position="1"/>
        <end position="27"/>
    </location>
</feature>
<evidence type="ECO:0000256" key="1">
    <source>
        <dbReference type="SAM" id="SignalP"/>
    </source>
</evidence>
<dbReference type="Proteomes" id="UP000306918">
    <property type="component" value="Unassembled WGS sequence"/>
</dbReference>
<dbReference type="SUPFAM" id="SSF52317">
    <property type="entry name" value="Class I glutamine amidotransferase-like"/>
    <property type="match status" value="1"/>
</dbReference>
<evidence type="ECO:0000313" key="4">
    <source>
        <dbReference type="Proteomes" id="UP000306918"/>
    </source>
</evidence>
<feature type="chain" id="PRO_5021021303" evidence="1">
    <location>
        <begin position="28"/>
        <end position="251"/>
    </location>
</feature>
<dbReference type="EMBL" id="STFF01000004">
    <property type="protein sequence ID" value="THU38364.1"/>
    <property type="molecule type" value="Genomic_DNA"/>
</dbReference>
<dbReference type="Pfam" id="PF06283">
    <property type="entry name" value="ThuA"/>
    <property type="match status" value="1"/>
</dbReference>
<proteinExistence type="predicted"/>
<dbReference type="RefSeq" id="WP_136578320.1">
    <property type="nucleotide sequence ID" value="NZ_STFF01000004.1"/>
</dbReference>
<dbReference type="Gene3D" id="3.40.50.880">
    <property type="match status" value="1"/>
</dbReference>
<sequence length="251" mass="28286">MKKNAAFLPTTVMLLVLLTGCTLPSFAQQQKIKVLIITGGHGFKHQPFYDVFNAIPSITYDTLVQPQANAFIASPEVRQYDVLVFYDMVPDSISPAQQEAYISLLKKGASMIFLHHALVSYQNWPEFIKIVGGQYHTRPVVVNGDTLKTSYEHDVTIPVKVEDKKHPIAKGISDFEIVDEVYGGVEILPQVKPLLSTTHPKSMRYLAWVNHYGKSDVIYIQLGHGPSGYSNPNYRKLIQQAIEWSAKQRKK</sequence>
<keyword evidence="1" id="KW-0732">Signal</keyword>
<dbReference type="OrthoDB" id="1117240at2"/>
<dbReference type="InterPro" id="IPR029062">
    <property type="entry name" value="Class_I_gatase-like"/>
</dbReference>
<name>A0A4S8HWD2_9BACT</name>
<gene>
    <name evidence="3" type="ORF">FAM09_16960</name>
</gene>
<accession>A0A4S8HWD2</accession>
<keyword evidence="4" id="KW-1185">Reference proteome</keyword>
<dbReference type="PROSITE" id="PS51257">
    <property type="entry name" value="PROKAR_LIPOPROTEIN"/>
    <property type="match status" value="1"/>
</dbReference>
<dbReference type="InterPro" id="IPR029010">
    <property type="entry name" value="ThuA-like"/>
</dbReference>
<comment type="caution">
    <text evidence="3">The sequence shown here is derived from an EMBL/GenBank/DDBJ whole genome shotgun (WGS) entry which is preliminary data.</text>
</comment>
<dbReference type="AlphaFoldDB" id="A0A4S8HWD2"/>